<gene>
    <name evidence="1" type="ORF">ENV79_01750</name>
</gene>
<accession>A0A7V6CMP0</accession>
<evidence type="ECO:0000313" key="1">
    <source>
        <dbReference type="EMBL" id="HHR48353.1"/>
    </source>
</evidence>
<comment type="caution">
    <text evidence="1">The sequence shown here is derived from an EMBL/GenBank/DDBJ whole genome shotgun (WGS) entry which is preliminary data.</text>
</comment>
<reference evidence="1" key="1">
    <citation type="journal article" date="2020" name="mSystems">
        <title>Genome- and Community-Level Interaction Insights into Carbon Utilization and Element Cycling Functions of Hydrothermarchaeota in Hydrothermal Sediment.</title>
        <authorList>
            <person name="Zhou Z."/>
            <person name="Liu Y."/>
            <person name="Xu W."/>
            <person name="Pan J."/>
            <person name="Luo Z.H."/>
            <person name="Li M."/>
        </authorList>
    </citation>
    <scope>NUCLEOTIDE SEQUENCE [LARGE SCALE GENOMIC DNA]</scope>
    <source>
        <strain evidence="1">SpSt-791</strain>
    </source>
</reference>
<protein>
    <recommendedName>
        <fullName evidence="2">Helix-hairpin-helix domain-containing protein</fullName>
    </recommendedName>
</protein>
<proteinExistence type="predicted"/>
<evidence type="ECO:0008006" key="2">
    <source>
        <dbReference type="Google" id="ProtNLM"/>
    </source>
</evidence>
<dbReference type="AlphaFoldDB" id="A0A7V6CMP0"/>
<dbReference type="EMBL" id="DTHS01000014">
    <property type="protein sequence ID" value="HHR48353.1"/>
    <property type="molecule type" value="Genomic_DNA"/>
</dbReference>
<organism evidence="1">
    <name type="scientific">candidate division WOR-3 bacterium</name>
    <dbReference type="NCBI Taxonomy" id="2052148"/>
    <lineage>
        <taxon>Bacteria</taxon>
        <taxon>Bacteria division WOR-3</taxon>
    </lineage>
</organism>
<sequence>MVSLFFIFIFNIEKDFDYLQEELLFLKERPVENIQEIEKIPYLDELTIKKIKAESSFSEIDKKTMAKIKPFIKLAKEKKPKFYYYFNLKNGEIKNKVKYFSIFDYQWEGKKETISHYLKFRIKDFDFHIGDFTFARSLFLIFAHPYYLPIIEYQNLYQREVLPATIYKKNKSFFGFLITANKNLLTKLLITDKVFGLFEDFSIGDFKNGLNLFYFLKEKIGFSYSFKKYFGNSFCHQEIAYTNKKEFGYAVKIFFHYNFFSYQSQFAYLNKNLSPYTYYQKRDFPYFQINIKNDFSEIAFQIEYLSFFNYDYDSLPHKISFIFEKENENFDWQLKINRYFKLTRIRKWSNSFLIKRNFKNLTFGLFLADYYQEEKKLKRKYLLSPRIKAKIKNWEISFYYYLNYFNEDMKVYNFEEEILAEHSLKENIKNRYVSQINCYWQNFSLKFKLAFDKEIEYLTYFLIKI</sequence>
<name>A0A7V6CMP0_UNCW3</name>